<keyword evidence="4" id="KW-1185">Reference proteome</keyword>
<feature type="signal peptide" evidence="2">
    <location>
        <begin position="1"/>
        <end position="22"/>
    </location>
</feature>
<organism evidence="3 4">
    <name type="scientific">Phialemonium thermophilum</name>
    <dbReference type="NCBI Taxonomy" id="223376"/>
    <lineage>
        <taxon>Eukaryota</taxon>
        <taxon>Fungi</taxon>
        <taxon>Dikarya</taxon>
        <taxon>Ascomycota</taxon>
        <taxon>Pezizomycotina</taxon>
        <taxon>Sordariomycetes</taxon>
        <taxon>Sordariomycetidae</taxon>
        <taxon>Cephalothecales</taxon>
        <taxon>Cephalothecaceae</taxon>
        <taxon>Phialemonium</taxon>
    </lineage>
</organism>
<keyword evidence="2" id="KW-0732">Signal</keyword>
<evidence type="ECO:0000313" key="4">
    <source>
        <dbReference type="Proteomes" id="UP001586593"/>
    </source>
</evidence>
<accession>A0ABR3XA20</accession>
<dbReference type="EMBL" id="JAZHXJ010000130">
    <property type="protein sequence ID" value="KAL1872800.1"/>
    <property type="molecule type" value="Genomic_DNA"/>
</dbReference>
<comment type="caution">
    <text evidence="3">The sequence shown here is derived from an EMBL/GenBank/DDBJ whole genome shotgun (WGS) entry which is preliminary data.</text>
</comment>
<evidence type="ECO:0000256" key="2">
    <source>
        <dbReference type="SAM" id="SignalP"/>
    </source>
</evidence>
<evidence type="ECO:0000256" key="1">
    <source>
        <dbReference type="SAM" id="MobiDB-lite"/>
    </source>
</evidence>
<protein>
    <submittedName>
        <fullName evidence="3">Uncharacterized protein</fullName>
    </submittedName>
</protein>
<reference evidence="3 4" key="1">
    <citation type="journal article" date="2024" name="Commun. Biol.">
        <title>Comparative genomic analysis of thermophilic fungi reveals convergent evolutionary adaptations and gene losses.</title>
        <authorList>
            <person name="Steindorff A.S."/>
            <person name="Aguilar-Pontes M.V."/>
            <person name="Robinson A.J."/>
            <person name="Andreopoulos B."/>
            <person name="LaButti K."/>
            <person name="Kuo A."/>
            <person name="Mondo S."/>
            <person name="Riley R."/>
            <person name="Otillar R."/>
            <person name="Haridas S."/>
            <person name="Lipzen A."/>
            <person name="Grimwood J."/>
            <person name="Schmutz J."/>
            <person name="Clum A."/>
            <person name="Reid I.D."/>
            <person name="Moisan M.C."/>
            <person name="Butler G."/>
            <person name="Nguyen T.T.M."/>
            <person name="Dewar K."/>
            <person name="Conant G."/>
            <person name="Drula E."/>
            <person name="Henrissat B."/>
            <person name="Hansel C."/>
            <person name="Singer S."/>
            <person name="Hutchinson M.I."/>
            <person name="de Vries R.P."/>
            <person name="Natvig D.O."/>
            <person name="Powell A.J."/>
            <person name="Tsang A."/>
            <person name="Grigoriev I.V."/>
        </authorList>
    </citation>
    <scope>NUCLEOTIDE SEQUENCE [LARGE SCALE GENOMIC DNA]</scope>
    <source>
        <strain evidence="3 4">ATCC 24622</strain>
    </source>
</reference>
<evidence type="ECO:0000313" key="3">
    <source>
        <dbReference type="EMBL" id="KAL1872800.1"/>
    </source>
</evidence>
<gene>
    <name evidence="3" type="ORF">VTK73DRAFT_1271</name>
</gene>
<proteinExistence type="predicted"/>
<sequence>MPPAPLFWSPALPSHLLAYVLATCTYPTTLIICSTRESFVSCLVDDFKHRGRSNNGLQPEREQESPLISGDGDKLLPGVANDVPDVAQSLLSSTLSQVAIAKHIRLVFVPTVSHLRVSLSHFSATSSEVSAPPSNFSRPSVPDPRLQTPFLIVFGFLELHRNTSEWSAQGISNTAAALVDAAVSAEMKICVIEPALGDSDRSTLDTVIGEAVPVLSRSALRAVSELDEARWTGRTVEIRQVLGRWFRFRTRNWANPFVEPETL</sequence>
<feature type="chain" id="PRO_5045359568" evidence="2">
    <location>
        <begin position="23"/>
        <end position="263"/>
    </location>
</feature>
<name>A0ABR3XA20_9PEZI</name>
<feature type="region of interest" description="Disordered" evidence="1">
    <location>
        <begin position="51"/>
        <end position="71"/>
    </location>
</feature>
<dbReference type="Proteomes" id="UP001586593">
    <property type="component" value="Unassembled WGS sequence"/>
</dbReference>